<dbReference type="AlphaFoldDB" id="A0A382LZA8"/>
<evidence type="ECO:0000313" key="1">
    <source>
        <dbReference type="EMBL" id="SVC41920.1"/>
    </source>
</evidence>
<proteinExistence type="predicted"/>
<accession>A0A382LZA8</accession>
<evidence type="ECO:0008006" key="2">
    <source>
        <dbReference type="Google" id="ProtNLM"/>
    </source>
</evidence>
<reference evidence="1" key="1">
    <citation type="submission" date="2018-05" db="EMBL/GenBank/DDBJ databases">
        <authorList>
            <person name="Lanie J.A."/>
            <person name="Ng W.-L."/>
            <person name="Kazmierczak K.M."/>
            <person name="Andrzejewski T.M."/>
            <person name="Davidsen T.M."/>
            <person name="Wayne K.J."/>
            <person name="Tettelin H."/>
            <person name="Glass J.I."/>
            <person name="Rusch D."/>
            <person name="Podicherti R."/>
            <person name="Tsui H.-C.T."/>
            <person name="Winkler M.E."/>
        </authorList>
    </citation>
    <scope>NUCLEOTIDE SEQUENCE</scope>
</reference>
<protein>
    <recommendedName>
        <fullName evidence="2">DNA end protector protein</fullName>
    </recommendedName>
</protein>
<gene>
    <name evidence="1" type="ORF">METZ01_LOCUS294774</name>
</gene>
<name>A0A382LZA8_9ZZZZ</name>
<organism evidence="1">
    <name type="scientific">marine metagenome</name>
    <dbReference type="NCBI Taxonomy" id="408172"/>
    <lineage>
        <taxon>unclassified sequences</taxon>
        <taxon>metagenomes</taxon>
        <taxon>ecological metagenomes</taxon>
    </lineage>
</organism>
<sequence length="201" mass="23486">MASLLDKVSDAIRTGTVGAETKKSAKWFQMKIKGLEGTLRNQWTQTNAPKFYREAKTKVSPKVLKLRVNRGDMFAYYYHPKHRETLPFYDQFPLIMLMSEEKFTFIGINFHYLNPNIRAILLDKISSKVGTGQITNSWWTKLSKIPQIAPTVKRYRYDHIVRKVIPIEEKEKEIAIFLPLERFKKSSKSKVWADSKKRIGT</sequence>
<dbReference type="EMBL" id="UINC01090194">
    <property type="protein sequence ID" value="SVC41920.1"/>
    <property type="molecule type" value="Genomic_DNA"/>
</dbReference>